<proteinExistence type="predicted"/>
<dbReference type="EMBL" id="DSKL01000247">
    <property type="protein sequence ID" value="HEH82575.1"/>
    <property type="molecule type" value="Genomic_DNA"/>
</dbReference>
<dbReference type="AlphaFoldDB" id="A0A7C2C2E3"/>
<protein>
    <submittedName>
        <fullName evidence="2">Uncharacterized protein</fullName>
    </submittedName>
</protein>
<comment type="caution">
    <text evidence="2">The sequence shown here is derived from an EMBL/GenBank/DDBJ whole genome shotgun (WGS) entry which is preliminary data.</text>
</comment>
<name>A0A7C2C2E3_9DEIN</name>
<keyword evidence="1" id="KW-0812">Transmembrane</keyword>
<evidence type="ECO:0000256" key="1">
    <source>
        <dbReference type="SAM" id="Phobius"/>
    </source>
</evidence>
<keyword evidence="1" id="KW-0472">Membrane</keyword>
<evidence type="ECO:0000313" key="2">
    <source>
        <dbReference type="EMBL" id="HEH82575.1"/>
    </source>
</evidence>
<organism evidence="2">
    <name type="scientific">Thermus islandicus</name>
    <dbReference type="NCBI Taxonomy" id="540988"/>
    <lineage>
        <taxon>Bacteria</taxon>
        <taxon>Thermotogati</taxon>
        <taxon>Deinococcota</taxon>
        <taxon>Deinococci</taxon>
        <taxon>Thermales</taxon>
        <taxon>Thermaceae</taxon>
        <taxon>Thermus</taxon>
    </lineage>
</organism>
<feature type="transmembrane region" description="Helical" evidence="1">
    <location>
        <begin position="61"/>
        <end position="80"/>
    </location>
</feature>
<gene>
    <name evidence="2" type="ORF">ENP73_06270</name>
</gene>
<keyword evidence="1" id="KW-1133">Transmembrane helix</keyword>
<sequence>MDERVDGLMRVVEGLVDELAHQGVPEERLRVYREELLALRIYTRMRAERDRPSSLWANPRLWLVLALLLAIVGAMMGLPVHKLFP</sequence>
<reference evidence="2" key="1">
    <citation type="journal article" date="2020" name="mSystems">
        <title>Genome- and Community-Level Interaction Insights into Carbon Utilization and Element Cycling Functions of Hydrothermarchaeota in Hydrothermal Sediment.</title>
        <authorList>
            <person name="Zhou Z."/>
            <person name="Liu Y."/>
            <person name="Xu W."/>
            <person name="Pan J."/>
            <person name="Luo Z.H."/>
            <person name="Li M."/>
        </authorList>
    </citation>
    <scope>NUCLEOTIDE SEQUENCE [LARGE SCALE GENOMIC DNA]</scope>
    <source>
        <strain evidence="2">SpSt-246</strain>
    </source>
</reference>
<accession>A0A7C2C2E3</accession>